<dbReference type="EMBL" id="CP017258">
    <property type="protein sequence ID" value="AQW88163.1"/>
    <property type="molecule type" value="Genomic_DNA"/>
</dbReference>
<reference evidence="2" key="1">
    <citation type="submission" date="2016-09" db="EMBL/GenBank/DDBJ databases">
        <title>Comparative genomics of the Campylobacter concisus group.</title>
        <authorList>
            <person name="Miller W.G."/>
            <person name="Yee E."/>
            <person name="Chapman M.H."/>
            <person name="Huynh S."/>
            <person name="Bono J.L."/>
            <person name="On S.L.W."/>
            <person name="StLeger J."/>
            <person name="Foster G."/>
            <person name="Parker C.T."/>
        </authorList>
    </citation>
    <scope>NUCLEOTIDE SEQUENCE [LARGE SCALE GENOMIC DNA]</scope>
    <source>
        <strain evidence="2">RM18021</strain>
    </source>
</reference>
<dbReference type="GeneID" id="56566961"/>
<organism evidence="1 2">
    <name type="scientific">Campylobacter pinnipediorum subsp. caledonicus</name>
    <dbReference type="NCBI Taxonomy" id="1874362"/>
    <lineage>
        <taxon>Bacteria</taxon>
        <taxon>Pseudomonadati</taxon>
        <taxon>Campylobacterota</taxon>
        <taxon>Epsilonproteobacteria</taxon>
        <taxon>Campylobacterales</taxon>
        <taxon>Campylobacteraceae</taxon>
        <taxon>Campylobacter</taxon>
    </lineage>
</organism>
<gene>
    <name evidence="1" type="ORF">CPIN18021_1370</name>
</gene>
<dbReference type="KEGG" id="cpin:CPIN18020_1321"/>
<protein>
    <submittedName>
        <fullName evidence="1">Uncharacterized protein</fullName>
    </submittedName>
</protein>
<dbReference type="Proteomes" id="UP000190868">
    <property type="component" value="Chromosome"/>
</dbReference>
<accession>A0A1S6U8W6</accession>
<name>A0A1S6U8W6_9BACT</name>
<proteinExistence type="predicted"/>
<evidence type="ECO:0000313" key="2">
    <source>
        <dbReference type="Proteomes" id="UP000190868"/>
    </source>
</evidence>
<sequence>MKNNISGQLLDLNTQRKFAKVGMSVSLGVLTLTAFKMKNKTFKKAHTVAGIAMVAFSVYHAGLYDNGIFKKMILKQSSKIKRVKKDSDKS</sequence>
<evidence type="ECO:0000313" key="1">
    <source>
        <dbReference type="EMBL" id="AQW88163.1"/>
    </source>
</evidence>
<keyword evidence="2" id="KW-1185">Reference proteome</keyword>
<dbReference type="AlphaFoldDB" id="A0A1S6U8W6"/>
<dbReference type="RefSeq" id="WP_078423696.1">
    <property type="nucleotide sequence ID" value="NZ_CP017018.1"/>
</dbReference>